<sequence>MMGFGSSHGQGGFAASSSLSPLAPPFTVDHRFTSRRTLNINAPPYGAPDTFPHLNLGHAQAPHTPPAYEPSPASQPASSNSTVYLSSPPAEPQVDNTFSQFPSTSLNNDFGDGHYYVPPSTWDETSLVTHKELGYKFSTTTNGVGTTQDNYTQSLSGLQYPSLLGHFSDGPLVQKSGGGKTSFPDKFAPEAPNFTYSSTYTNYINEGCEPPTVLGKTPGESFVPQIKYIVDIGNPAGFSGSNAVVEKPLSEFHATEPFVASISALPPKTCGFSCIPVADGSVIDSWDSPIPICTTNGTIHKQRPLNDSSTALTSFSAITIKPPSTGSSSSLGIPLPPQQTMKPGGNGPSGNSDAIDYDLMRDVQDPWGCLSKRGQESKKYSNSNTGSIDSQRYDSNSLLFSTKYVEPSSLMSVTNSGVHVSKHNSVNDVHGSIHNMEGFSLLMDESDQYNPSEDSPCWKGSTSYFSQSPLPEAVPSQYHTKSLNSFDSSNVNQPQTFSFNDKDPTTVSSPDFHEKTMPISHGKIDEDDALLSSIEWGYAGKYLYDEANDLSFTNNVLCAFERSSNGRSFPSDNPSFNKADAVDIKSVGAKKHESSNPIRLCLETLCCGSNKETGSVACMPETDVNSNVAPEDCYLPVPSDTTKPVSSSLSSDSNICSDSKRNQENWAGYGPELKPLLLKTIVDLSDLLLFFSLNDEAPVKNEDQKTLELVVGKLSICLENAQVKSGAKASSINKQGRSSIIDEAQVYQHQASADGPPLVKNVKSHEDNCPDLVTGSKTTGLQKLAWEDSRGKANSMTKAIKEILDANFDEDAEMQPLASVYKNLWLEAEAALCSTNYKARFHHMKMEMEKSRSDEKEKSLGCEGSVSGLEVFQESTTMKTVHTADVLEQFNNLKCGVESCDREVVDELDNSKISSYQREVDRLSTRATDFIAAETSIKDSNIETQSLKGPSTNGAGQQSSICLSNTHGADKVEDPIKARLQILKNRADYPRYIESEQQPFEVSRGFVGKANNLSVGNGEPSAFDTERTKATVAISEDVVAGIEPVSVPQPSCKMRSPNTEIAGLGAQFSGGWFENNSSDWEHVMEDEFAWKAGAINL</sequence>
<evidence type="ECO:0000313" key="2">
    <source>
        <dbReference type="EnsemblPlants" id="Kaladp0038s0012.4.v1.1"/>
    </source>
</evidence>
<dbReference type="Gramene" id="Kaladp0038s0012.4.v1.1">
    <property type="protein sequence ID" value="Kaladp0038s0012.4.v1.1"/>
    <property type="gene ID" value="Kaladp0038s0012.v1.1"/>
</dbReference>
<dbReference type="PANTHER" id="PTHR34361:SF2">
    <property type="entry name" value="OS08G0157800 PROTEIN"/>
    <property type="match status" value="1"/>
</dbReference>
<protein>
    <submittedName>
        <fullName evidence="2">Uncharacterized protein</fullName>
    </submittedName>
</protein>
<dbReference type="PANTHER" id="PTHR34361">
    <property type="entry name" value="OS08G0157800 PROTEIN"/>
    <property type="match status" value="1"/>
</dbReference>
<proteinExistence type="predicted"/>
<evidence type="ECO:0000256" key="1">
    <source>
        <dbReference type="SAM" id="MobiDB-lite"/>
    </source>
</evidence>
<dbReference type="AlphaFoldDB" id="A0A7N0TIF0"/>
<organism evidence="2 3">
    <name type="scientific">Kalanchoe fedtschenkoi</name>
    <name type="common">Lavender scallops</name>
    <name type="synonym">South American air plant</name>
    <dbReference type="NCBI Taxonomy" id="63787"/>
    <lineage>
        <taxon>Eukaryota</taxon>
        <taxon>Viridiplantae</taxon>
        <taxon>Streptophyta</taxon>
        <taxon>Embryophyta</taxon>
        <taxon>Tracheophyta</taxon>
        <taxon>Spermatophyta</taxon>
        <taxon>Magnoliopsida</taxon>
        <taxon>eudicotyledons</taxon>
        <taxon>Gunneridae</taxon>
        <taxon>Pentapetalae</taxon>
        <taxon>Saxifragales</taxon>
        <taxon>Crassulaceae</taxon>
        <taxon>Kalanchoe</taxon>
    </lineage>
</organism>
<feature type="compositionally biased region" description="Gly residues" evidence="1">
    <location>
        <begin position="1"/>
        <end position="12"/>
    </location>
</feature>
<feature type="region of interest" description="Disordered" evidence="1">
    <location>
        <begin position="323"/>
        <end position="354"/>
    </location>
</feature>
<feature type="compositionally biased region" description="Low complexity" evidence="1">
    <location>
        <begin position="70"/>
        <end position="81"/>
    </location>
</feature>
<dbReference type="Gramene" id="Kaladp0038s0012.1.v1.1">
    <property type="protein sequence ID" value="Kaladp0038s0012.1.v1.1"/>
    <property type="gene ID" value="Kaladp0038s0012.v1.1"/>
</dbReference>
<name>A0A7N0TIF0_KALFE</name>
<feature type="region of interest" description="Disordered" evidence="1">
    <location>
        <begin position="370"/>
        <end position="392"/>
    </location>
</feature>
<evidence type="ECO:0000313" key="3">
    <source>
        <dbReference type="Proteomes" id="UP000594263"/>
    </source>
</evidence>
<reference evidence="2" key="1">
    <citation type="submission" date="2021-01" db="UniProtKB">
        <authorList>
            <consortium name="EnsemblPlants"/>
        </authorList>
    </citation>
    <scope>IDENTIFICATION</scope>
</reference>
<keyword evidence="3" id="KW-1185">Reference proteome</keyword>
<feature type="region of interest" description="Disordered" evidence="1">
    <location>
        <begin position="39"/>
        <end position="92"/>
    </location>
</feature>
<dbReference type="Proteomes" id="UP000594263">
    <property type="component" value="Unplaced"/>
</dbReference>
<dbReference type="EnsemblPlants" id="Kaladp0038s0012.4.v1.1">
    <property type="protein sequence ID" value="Kaladp0038s0012.4.v1.1"/>
    <property type="gene ID" value="Kaladp0038s0012.v1.1"/>
</dbReference>
<feature type="region of interest" description="Disordered" evidence="1">
    <location>
        <begin position="1"/>
        <end position="20"/>
    </location>
</feature>
<dbReference type="EnsemblPlants" id="Kaladp0038s0012.1.v1.1">
    <property type="protein sequence ID" value="Kaladp0038s0012.1.v1.1"/>
    <property type="gene ID" value="Kaladp0038s0012.v1.1"/>
</dbReference>
<accession>A0A7N0TIF0</accession>
<feature type="compositionally biased region" description="Polar residues" evidence="1">
    <location>
        <begin position="380"/>
        <end position="392"/>
    </location>
</feature>
<feature type="compositionally biased region" description="Low complexity" evidence="1">
    <location>
        <begin position="323"/>
        <end position="333"/>
    </location>
</feature>